<dbReference type="Proteomes" id="UP000585050">
    <property type="component" value="Unassembled WGS sequence"/>
</dbReference>
<dbReference type="InterPro" id="IPR013815">
    <property type="entry name" value="ATP_grasp_subdomain_1"/>
</dbReference>
<proteinExistence type="predicted"/>
<evidence type="ECO:0000259" key="2">
    <source>
        <dbReference type="PROSITE" id="PS50975"/>
    </source>
</evidence>
<reference evidence="3 4" key="1">
    <citation type="submission" date="2020-04" db="EMBL/GenBank/DDBJ databases">
        <title>Flammeovirga sp. SR4, a novel species isolated from seawater.</title>
        <authorList>
            <person name="Wang X."/>
        </authorList>
    </citation>
    <scope>NUCLEOTIDE SEQUENCE [LARGE SCALE GENOMIC DNA]</scope>
    <source>
        <strain evidence="3 4">SR4</strain>
    </source>
</reference>
<name>A0A7X8SMR7_9BACT</name>
<dbReference type="Pfam" id="PF08443">
    <property type="entry name" value="RimK"/>
    <property type="match status" value="1"/>
</dbReference>
<dbReference type="GO" id="GO:0005524">
    <property type="term" value="F:ATP binding"/>
    <property type="evidence" value="ECO:0007669"/>
    <property type="project" value="UniProtKB-UniRule"/>
</dbReference>
<dbReference type="SUPFAM" id="SSF56059">
    <property type="entry name" value="Glutathione synthetase ATP-binding domain-like"/>
    <property type="match status" value="1"/>
</dbReference>
<dbReference type="AlphaFoldDB" id="A0A7X8SMR7"/>
<gene>
    <name evidence="3" type="ORF">HGP29_17815</name>
</gene>
<keyword evidence="1" id="KW-0547">Nucleotide-binding</keyword>
<dbReference type="InterPro" id="IPR011761">
    <property type="entry name" value="ATP-grasp"/>
</dbReference>
<dbReference type="EMBL" id="JABAIL010000005">
    <property type="protein sequence ID" value="NLR93075.1"/>
    <property type="molecule type" value="Genomic_DNA"/>
</dbReference>
<organism evidence="3 4">
    <name type="scientific">Flammeovirga agarivorans</name>
    <dbReference type="NCBI Taxonomy" id="2726742"/>
    <lineage>
        <taxon>Bacteria</taxon>
        <taxon>Pseudomonadati</taxon>
        <taxon>Bacteroidota</taxon>
        <taxon>Cytophagia</taxon>
        <taxon>Cytophagales</taxon>
        <taxon>Flammeovirgaceae</taxon>
        <taxon>Flammeovirga</taxon>
    </lineage>
</organism>
<dbReference type="RefSeq" id="WP_168883783.1">
    <property type="nucleotide sequence ID" value="NZ_JABAIL010000005.1"/>
</dbReference>
<dbReference type="InterPro" id="IPR013651">
    <property type="entry name" value="ATP-grasp_RimK-type"/>
</dbReference>
<keyword evidence="1" id="KW-0067">ATP-binding</keyword>
<keyword evidence="4" id="KW-1185">Reference proteome</keyword>
<protein>
    <submittedName>
        <fullName evidence="3">D-alanine--D-alanine ligase</fullName>
    </submittedName>
</protein>
<evidence type="ECO:0000313" key="3">
    <source>
        <dbReference type="EMBL" id="NLR93075.1"/>
    </source>
</evidence>
<keyword evidence="3" id="KW-0436">Ligase</keyword>
<sequence length="294" mass="33978">MTLANPGMRYGGFFSYSKYDVLKQLPEKYVPKSAFFTVAPTSKEVKKEMNRLGLEYPVILKPDEGERGSGVEKIKNDQELDEYLLANSPNIILQEFIDAPNEFGVMYVKYPSQEKGKITSIVFKGELYVIGDGVSDLITLFKTHPRAQLYIDFLKEFYKDQLNMVIKKDEIFMLSKMGNHCRGAIFNDANYLIDKLDVSLFDSISESIEGFYFGRYDLKAKDENALINGDFKVMELNGVNSEPAHIYDPDNSLMRAYKDLFRHWWRIYKISKENKEQGYTETPFPTLVQSLMNK</sequence>
<dbReference type="Gene3D" id="3.30.1490.20">
    <property type="entry name" value="ATP-grasp fold, A domain"/>
    <property type="match status" value="1"/>
</dbReference>
<feature type="domain" description="ATP-grasp" evidence="2">
    <location>
        <begin position="23"/>
        <end position="262"/>
    </location>
</feature>
<accession>A0A7X8SMR7</accession>
<dbReference type="PROSITE" id="PS50975">
    <property type="entry name" value="ATP_GRASP"/>
    <property type="match status" value="1"/>
</dbReference>
<dbReference type="GO" id="GO:0016874">
    <property type="term" value="F:ligase activity"/>
    <property type="evidence" value="ECO:0007669"/>
    <property type="project" value="UniProtKB-KW"/>
</dbReference>
<evidence type="ECO:0000256" key="1">
    <source>
        <dbReference type="PROSITE-ProRule" id="PRU00409"/>
    </source>
</evidence>
<comment type="caution">
    <text evidence="3">The sequence shown here is derived from an EMBL/GenBank/DDBJ whole genome shotgun (WGS) entry which is preliminary data.</text>
</comment>
<dbReference type="GO" id="GO:0046872">
    <property type="term" value="F:metal ion binding"/>
    <property type="evidence" value="ECO:0007669"/>
    <property type="project" value="InterPro"/>
</dbReference>
<evidence type="ECO:0000313" key="4">
    <source>
        <dbReference type="Proteomes" id="UP000585050"/>
    </source>
</evidence>